<sequence length="82" mass="9280">MSHLKYCPGGGLNLRMLHFYLLNSIVRARSLNGTVRHVDNLAVNIAGCQFSEQNIHSRELNDSSAEHDFLFHDDLISMPEVN</sequence>
<evidence type="ECO:0000313" key="1">
    <source>
        <dbReference type="EMBL" id="MDH1318391.1"/>
    </source>
</evidence>
<gene>
    <name evidence="1" type="ORF">N5C39_08450</name>
</gene>
<name>A0AA42TJ19_9ENTR</name>
<dbReference type="RefSeq" id="WP_222567900.1">
    <property type="nucleotide sequence ID" value="NZ_JAIMJI010000024.1"/>
</dbReference>
<dbReference type="EMBL" id="JAOCAP010000003">
    <property type="protein sequence ID" value="MDH1318391.1"/>
    <property type="molecule type" value="Genomic_DNA"/>
</dbReference>
<dbReference type="Proteomes" id="UP001158416">
    <property type="component" value="Unassembled WGS sequence"/>
</dbReference>
<organism evidence="1 2">
    <name type="scientific">Enterobacter bugandensis</name>
    <dbReference type="NCBI Taxonomy" id="881260"/>
    <lineage>
        <taxon>Bacteria</taxon>
        <taxon>Pseudomonadati</taxon>
        <taxon>Pseudomonadota</taxon>
        <taxon>Gammaproteobacteria</taxon>
        <taxon>Enterobacterales</taxon>
        <taxon>Enterobacteriaceae</taxon>
        <taxon>Enterobacter</taxon>
    </lineage>
</organism>
<comment type="caution">
    <text evidence="1">The sequence shown here is derived from an EMBL/GenBank/DDBJ whole genome shotgun (WGS) entry which is preliminary data.</text>
</comment>
<protein>
    <submittedName>
        <fullName evidence="1">Uncharacterized protein</fullName>
    </submittedName>
</protein>
<accession>A0AA42TJ19</accession>
<proteinExistence type="predicted"/>
<evidence type="ECO:0000313" key="2">
    <source>
        <dbReference type="Proteomes" id="UP001158416"/>
    </source>
</evidence>
<dbReference type="AlphaFoldDB" id="A0AA42TJ19"/>
<reference evidence="1" key="1">
    <citation type="submission" date="2022-09" db="EMBL/GenBank/DDBJ databases">
        <title>Intensive care unit water sources are persistently colonized with multi-drug resistant bacteria and are the site of extensive horizontal gene transfer of antibiotic resistance genes.</title>
        <authorList>
            <person name="Diorio-Toth L."/>
        </authorList>
    </citation>
    <scope>NUCLEOTIDE SEQUENCE</scope>
    <source>
        <strain evidence="1">GD03936</strain>
    </source>
</reference>